<dbReference type="Pfam" id="PF13157">
    <property type="entry name" value="Enas"/>
    <property type="match status" value="1"/>
</dbReference>
<dbReference type="AlphaFoldDB" id="A0A841RLR3"/>
<accession>A0A841RLR3</accession>
<dbReference type="RefSeq" id="WP_184249371.1">
    <property type="nucleotide sequence ID" value="NZ_BAAACU010000043.1"/>
</dbReference>
<feature type="domain" description="Endospore appendages core" evidence="1">
    <location>
        <begin position="4"/>
        <end position="106"/>
    </location>
</feature>
<keyword evidence="3" id="KW-1185">Reference proteome</keyword>
<organism evidence="2 3">
    <name type="scientific">Gracilibacillus halotolerans</name>
    <dbReference type="NCBI Taxonomy" id="74386"/>
    <lineage>
        <taxon>Bacteria</taxon>
        <taxon>Bacillati</taxon>
        <taxon>Bacillota</taxon>
        <taxon>Bacilli</taxon>
        <taxon>Bacillales</taxon>
        <taxon>Bacillaceae</taxon>
        <taxon>Gracilibacillus</taxon>
    </lineage>
</organism>
<sequence length="107" mass="11437">MCGGCCPDRPYINDEICGNFNTTTAAVPLTMYTSEDNLFVSGTVSIYYDRGTPDEITATITDTGGDTTALTIPQGNTISQTFDNIATVTVDTDAAIGKYCLTVHYET</sequence>
<dbReference type="Proteomes" id="UP000572212">
    <property type="component" value="Unassembled WGS sequence"/>
</dbReference>
<protein>
    <recommendedName>
        <fullName evidence="1">Endospore appendages core domain-containing protein</fullName>
    </recommendedName>
</protein>
<evidence type="ECO:0000259" key="1">
    <source>
        <dbReference type="Pfam" id="PF13157"/>
    </source>
</evidence>
<gene>
    <name evidence="2" type="ORF">GGQ92_002525</name>
</gene>
<proteinExistence type="predicted"/>
<comment type="caution">
    <text evidence="2">The sequence shown here is derived from an EMBL/GenBank/DDBJ whole genome shotgun (WGS) entry which is preliminary data.</text>
</comment>
<name>A0A841RLR3_9BACI</name>
<dbReference type="InterPro" id="IPR025055">
    <property type="entry name" value="Ena_core"/>
</dbReference>
<reference evidence="2 3" key="1">
    <citation type="submission" date="2020-08" db="EMBL/GenBank/DDBJ databases">
        <title>Genomic Encyclopedia of Type Strains, Phase IV (KMG-IV): sequencing the most valuable type-strain genomes for metagenomic binning, comparative biology and taxonomic classification.</title>
        <authorList>
            <person name="Goeker M."/>
        </authorList>
    </citation>
    <scope>NUCLEOTIDE SEQUENCE [LARGE SCALE GENOMIC DNA]</scope>
    <source>
        <strain evidence="2 3">DSM 11805</strain>
    </source>
</reference>
<dbReference type="EMBL" id="JACHON010000015">
    <property type="protein sequence ID" value="MBB6513711.1"/>
    <property type="molecule type" value="Genomic_DNA"/>
</dbReference>
<evidence type="ECO:0000313" key="2">
    <source>
        <dbReference type="EMBL" id="MBB6513711.1"/>
    </source>
</evidence>
<evidence type="ECO:0000313" key="3">
    <source>
        <dbReference type="Proteomes" id="UP000572212"/>
    </source>
</evidence>